<dbReference type="PANTHER" id="PTHR43547:SF2">
    <property type="entry name" value="HYBRID SIGNAL TRANSDUCTION HISTIDINE KINASE C"/>
    <property type="match status" value="1"/>
</dbReference>
<dbReference type="EMBL" id="FOVW01000001">
    <property type="protein sequence ID" value="SFN62061.1"/>
    <property type="molecule type" value="Genomic_DNA"/>
</dbReference>
<dbReference type="InterPro" id="IPR005467">
    <property type="entry name" value="His_kinase_dom"/>
</dbReference>
<feature type="transmembrane region" description="Helical" evidence="8">
    <location>
        <begin position="384"/>
        <end position="404"/>
    </location>
</feature>
<dbReference type="GO" id="GO:0003700">
    <property type="term" value="F:DNA-binding transcription factor activity"/>
    <property type="evidence" value="ECO:0007669"/>
    <property type="project" value="InterPro"/>
</dbReference>
<comment type="catalytic activity">
    <reaction evidence="1">
        <text>ATP + protein L-histidine = ADP + protein N-phospho-L-histidine.</text>
        <dbReference type="EC" id="2.7.13.3"/>
    </reaction>
</comment>
<dbReference type="Pfam" id="PF02518">
    <property type="entry name" value="HATPase_c"/>
    <property type="match status" value="1"/>
</dbReference>
<evidence type="ECO:0000256" key="8">
    <source>
        <dbReference type="SAM" id="Phobius"/>
    </source>
</evidence>
<feature type="domain" description="Response regulatory" evidence="11">
    <location>
        <begin position="692"/>
        <end position="808"/>
    </location>
</feature>
<dbReference type="Pfam" id="PF00512">
    <property type="entry name" value="HisKA"/>
    <property type="match status" value="1"/>
</dbReference>
<dbReference type="CDD" id="cd00082">
    <property type="entry name" value="HisKA"/>
    <property type="match status" value="1"/>
</dbReference>
<keyword evidence="12" id="KW-0418">Kinase</keyword>
<dbReference type="InterPro" id="IPR011990">
    <property type="entry name" value="TPR-like_helical_dom_sf"/>
</dbReference>
<protein>
    <recommendedName>
        <fullName evidence="2">histidine kinase</fullName>
        <ecNumber evidence="2">2.7.13.3</ecNumber>
    </recommendedName>
</protein>
<evidence type="ECO:0000256" key="3">
    <source>
        <dbReference type="ARBA" id="ARBA00022553"/>
    </source>
</evidence>
<dbReference type="Gene3D" id="1.10.287.130">
    <property type="match status" value="1"/>
</dbReference>
<proteinExistence type="predicted"/>
<dbReference type="Pfam" id="PF12833">
    <property type="entry name" value="HTH_18"/>
    <property type="match status" value="1"/>
</dbReference>
<dbReference type="InterPro" id="IPR036097">
    <property type="entry name" value="HisK_dim/P_sf"/>
</dbReference>
<dbReference type="InterPro" id="IPR018060">
    <property type="entry name" value="HTH_AraC"/>
</dbReference>
<reference evidence="13" key="1">
    <citation type="submission" date="2016-10" db="EMBL/GenBank/DDBJ databases">
        <authorList>
            <person name="Varghese N."/>
            <person name="Submissions S."/>
        </authorList>
    </citation>
    <scope>NUCLEOTIDE SEQUENCE [LARGE SCALE GENOMIC DNA]</scope>
    <source>
        <strain evidence="13">DSM 15282</strain>
    </source>
</reference>
<evidence type="ECO:0000259" key="10">
    <source>
        <dbReference type="PROSITE" id="PS50109"/>
    </source>
</evidence>
<dbReference type="InterPro" id="IPR001789">
    <property type="entry name" value="Sig_transdc_resp-reg_receiver"/>
</dbReference>
<organism evidence="12 13">
    <name type="scientific">Algoriphagus ornithinivorans</name>
    <dbReference type="NCBI Taxonomy" id="226506"/>
    <lineage>
        <taxon>Bacteria</taxon>
        <taxon>Pseudomonadati</taxon>
        <taxon>Bacteroidota</taxon>
        <taxon>Cytophagia</taxon>
        <taxon>Cytophagales</taxon>
        <taxon>Cyclobacteriaceae</taxon>
        <taxon>Algoriphagus</taxon>
    </lineage>
</organism>
<keyword evidence="5" id="KW-0238">DNA-binding</keyword>
<keyword evidence="8" id="KW-0472">Membrane</keyword>
<evidence type="ECO:0000259" key="9">
    <source>
        <dbReference type="PROSITE" id="PS01124"/>
    </source>
</evidence>
<dbReference type="SMART" id="SM00342">
    <property type="entry name" value="HTH_ARAC"/>
    <property type="match status" value="1"/>
</dbReference>
<dbReference type="EC" id="2.7.13.3" evidence="2"/>
<evidence type="ECO:0000313" key="13">
    <source>
        <dbReference type="Proteomes" id="UP000199564"/>
    </source>
</evidence>
<dbReference type="InterPro" id="IPR018062">
    <property type="entry name" value="HTH_AraC-typ_CS"/>
</dbReference>
<evidence type="ECO:0000256" key="1">
    <source>
        <dbReference type="ARBA" id="ARBA00000085"/>
    </source>
</evidence>
<dbReference type="RefSeq" id="WP_091648961.1">
    <property type="nucleotide sequence ID" value="NZ_FOVW01000001.1"/>
</dbReference>
<keyword evidence="12" id="KW-0808">Transferase</keyword>
<feature type="modified residue" description="4-aspartylphosphate" evidence="7">
    <location>
        <position position="741"/>
    </location>
</feature>
<feature type="domain" description="HTH araC/xylS-type" evidence="9">
    <location>
        <begin position="840"/>
        <end position="940"/>
    </location>
</feature>
<dbReference type="CDD" id="cd17574">
    <property type="entry name" value="REC_OmpR"/>
    <property type="match status" value="1"/>
</dbReference>
<dbReference type="SUPFAM" id="SSF55874">
    <property type="entry name" value="ATPase domain of HSP90 chaperone/DNA topoisomerase II/histidine kinase"/>
    <property type="match status" value="1"/>
</dbReference>
<dbReference type="CDD" id="cd00075">
    <property type="entry name" value="HATPase"/>
    <property type="match status" value="1"/>
</dbReference>
<dbReference type="InterPro" id="IPR003661">
    <property type="entry name" value="HisK_dim/P_dom"/>
</dbReference>
<name>A0A1I5AHV5_9BACT</name>
<dbReference type="PROSITE" id="PS50110">
    <property type="entry name" value="RESPONSE_REGULATORY"/>
    <property type="match status" value="1"/>
</dbReference>
<accession>A0A1I5AHV5</accession>
<keyword evidence="8" id="KW-0812">Transmembrane</keyword>
<dbReference type="STRING" id="226506.SAMN04488519_101167"/>
<feature type="domain" description="Histidine kinase" evidence="10">
    <location>
        <begin position="433"/>
        <end position="654"/>
    </location>
</feature>
<dbReference type="GO" id="GO:0000155">
    <property type="term" value="F:phosphorelay sensor kinase activity"/>
    <property type="evidence" value="ECO:0007669"/>
    <property type="project" value="InterPro"/>
</dbReference>
<evidence type="ECO:0000256" key="2">
    <source>
        <dbReference type="ARBA" id="ARBA00012438"/>
    </source>
</evidence>
<keyword evidence="6" id="KW-0804">Transcription</keyword>
<gene>
    <name evidence="12" type="ORF">SAMN04488519_101167</name>
</gene>
<dbReference type="SUPFAM" id="SSF46689">
    <property type="entry name" value="Homeodomain-like"/>
    <property type="match status" value="2"/>
</dbReference>
<dbReference type="GO" id="GO:0043565">
    <property type="term" value="F:sequence-specific DNA binding"/>
    <property type="evidence" value="ECO:0007669"/>
    <property type="project" value="InterPro"/>
</dbReference>
<dbReference type="Proteomes" id="UP000199564">
    <property type="component" value="Unassembled WGS sequence"/>
</dbReference>
<sequence length="940" mass="107760">MKKDLRGFFSLPFNYQRIIFTGLGICFFLFFSLLSRAETFSEIQNFKRPAPRQSLDKKILNLPKNKQEQILQEIYELVISKQSNLAVSISGPILEEIKLGGQYKSEMGLKARLFHGAALIHADTSTATFDFLWNLKDDSREQENWVILAETNRIIASLLEFVDRPNQSFDNLNEARALIREHQLDSIYPNFAVRISSWHRIFGQRDSSIYFAKEAIRSGKLYDNYMKVAEGNLLLGLNFSNFDREQAIGYFLSGAKYYQLIGDFSGYSNMKMNVAKLQIKENRHQEALSILDSLLVSFPQRNENNIDHLSRVFLLKADAFENLGKKDSAIFYLRIGYESQLEEINSYNNEQIIEIDNKYNVEKQQRELEAQSAEIELEKTKRNLLIGGLIIVFCFVLLLLRFNLRLSAANKLNLEQAHKLQVQDEAKSQFYANISHELRTPLTLISGPINSLIKGDKSPDQKERLLMMAHQSSKDLQSLVNKILDFRKLEMGKITLKESATDIEWLFKSQAALFDSLALDKNINYSYESHLEYFPTILLDQEKFKQIFNNLLSNALKFTLSGGQIKASLLQEDNYLILEVSDSGIGIPKTELPFIFDRFYQVNSHPLSSQGGTGIGLHLVQSFLALMEGNIEVESPDPKTRKGTLFKVRFPIKESTTNPLNKEILEKSLLQTNTKNEQNGAMLIGDSANSKSILVVEDNPDLQEYLGLILSNRYIVHKAYNGQEAWDFVQNDPKINLIISDLMMPVMDGYELLGKLKSYRLTAPIPIIMLTARADKKDKLKALRIGVDDYLVKNFDEDELLIRVENLLKNQDSRLEVIKVENNGSPVTTQASEEDQTWLMEVEDYIKQNISSNLLTIPSIAEEFAMSESTFLRQLKKLIGLTPIQYIQEIRLNEARYLLENRIHNTVSKIAAETGYQDPAFFSRSFKKRFGKTPSDYLKY</sequence>
<dbReference type="SUPFAM" id="SSF52172">
    <property type="entry name" value="CheY-like"/>
    <property type="match status" value="1"/>
</dbReference>
<dbReference type="PROSITE" id="PS01124">
    <property type="entry name" value="HTH_ARAC_FAMILY_2"/>
    <property type="match status" value="1"/>
</dbReference>
<evidence type="ECO:0000313" key="12">
    <source>
        <dbReference type="EMBL" id="SFN62061.1"/>
    </source>
</evidence>
<dbReference type="SMART" id="SM00448">
    <property type="entry name" value="REC"/>
    <property type="match status" value="1"/>
</dbReference>
<keyword evidence="3 7" id="KW-0597">Phosphoprotein</keyword>
<dbReference type="Gene3D" id="3.30.565.10">
    <property type="entry name" value="Histidine kinase-like ATPase, C-terminal domain"/>
    <property type="match status" value="1"/>
</dbReference>
<dbReference type="InterPro" id="IPR003594">
    <property type="entry name" value="HATPase_dom"/>
</dbReference>
<dbReference type="InterPro" id="IPR036890">
    <property type="entry name" value="HATPase_C_sf"/>
</dbReference>
<dbReference type="SMART" id="SM00387">
    <property type="entry name" value="HATPase_c"/>
    <property type="match status" value="1"/>
</dbReference>
<dbReference type="Pfam" id="PF00072">
    <property type="entry name" value="Response_reg"/>
    <property type="match status" value="1"/>
</dbReference>
<keyword evidence="4" id="KW-0805">Transcription regulation</keyword>
<evidence type="ECO:0000256" key="5">
    <source>
        <dbReference type="ARBA" id="ARBA00023125"/>
    </source>
</evidence>
<dbReference type="Gene3D" id="3.40.50.2300">
    <property type="match status" value="1"/>
</dbReference>
<dbReference type="PROSITE" id="PS00041">
    <property type="entry name" value="HTH_ARAC_FAMILY_1"/>
    <property type="match status" value="1"/>
</dbReference>
<dbReference type="SMART" id="SM00388">
    <property type="entry name" value="HisKA"/>
    <property type="match status" value="1"/>
</dbReference>
<evidence type="ECO:0000256" key="4">
    <source>
        <dbReference type="ARBA" id="ARBA00023015"/>
    </source>
</evidence>
<dbReference type="PROSITE" id="PS50109">
    <property type="entry name" value="HIS_KIN"/>
    <property type="match status" value="1"/>
</dbReference>
<dbReference type="SUPFAM" id="SSF48452">
    <property type="entry name" value="TPR-like"/>
    <property type="match status" value="1"/>
</dbReference>
<evidence type="ECO:0000259" key="11">
    <source>
        <dbReference type="PROSITE" id="PS50110"/>
    </source>
</evidence>
<dbReference type="PRINTS" id="PR00344">
    <property type="entry name" value="BCTRLSENSOR"/>
</dbReference>
<evidence type="ECO:0000256" key="6">
    <source>
        <dbReference type="ARBA" id="ARBA00023163"/>
    </source>
</evidence>
<dbReference type="SUPFAM" id="SSF47384">
    <property type="entry name" value="Homodimeric domain of signal transducing histidine kinase"/>
    <property type="match status" value="1"/>
</dbReference>
<dbReference type="InterPro" id="IPR004358">
    <property type="entry name" value="Sig_transdc_His_kin-like_C"/>
</dbReference>
<keyword evidence="8" id="KW-1133">Transmembrane helix</keyword>
<keyword evidence="13" id="KW-1185">Reference proteome</keyword>
<dbReference type="Gene3D" id="1.10.10.60">
    <property type="entry name" value="Homeodomain-like"/>
    <property type="match status" value="2"/>
</dbReference>
<dbReference type="AlphaFoldDB" id="A0A1I5AHV5"/>
<dbReference type="InterPro" id="IPR009057">
    <property type="entry name" value="Homeodomain-like_sf"/>
</dbReference>
<dbReference type="PANTHER" id="PTHR43547">
    <property type="entry name" value="TWO-COMPONENT HISTIDINE KINASE"/>
    <property type="match status" value="1"/>
</dbReference>
<dbReference type="InterPro" id="IPR011006">
    <property type="entry name" value="CheY-like_superfamily"/>
</dbReference>
<evidence type="ECO:0000256" key="7">
    <source>
        <dbReference type="PROSITE-ProRule" id="PRU00169"/>
    </source>
</evidence>